<dbReference type="Gene3D" id="1.20.272.10">
    <property type="match status" value="1"/>
</dbReference>
<dbReference type="InterPro" id="IPR027417">
    <property type="entry name" value="P-loop_NTPase"/>
</dbReference>
<comment type="caution">
    <text evidence="8">The sequence shown here is derived from an EMBL/GenBank/DDBJ whole genome shotgun (WGS) entry which is preliminary data.</text>
</comment>
<evidence type="ECO:0000256" key="5">
    <source>
        <dbReference type="ARBA" id="ARBA00022840"/>
    </source>
</evidence>
<dbReference type="NCBIfam" id="NF001679">
    <property type="entry name" value="PRK00440.1"/>
    <property type="match status" value="1"/>
</dbReference>
<dbReference type="SMART" id="SM00382">
    <property type="entry name" value="AAA"/>
    <property type="match status" value="1"/>
</dbReference>
<dbReference type="Gene3D" id="3.40.50.300">
    <property type="entry name" value="P-loop containing nucleotide triphosphate hydrolases"/>
    <property type="match status" value="1"/>
</dbReference>
<dbReference type="SUPFAM" id="SSF48019">
    <property type="entry name" value="post-AAA+ oligomerization domain-like"/>
    <property type="match status" value="1"/>
</dbReference>
<evidence type="ECO:0000256" key="4">
    <source>
        <dbReference type="ARBA" id="ARBA00022741"/>
    </source>
</evidence>
<dbReference type="InterPro" id="IPR013748">
    <property type="entry name" value="Rep_factorC_C"/>
</dbReference>
<dbReference type="InterPro" id="IPR047854">
    <property type="entry name" value="RFC_lid"/>
</dbReference>
<dbReference type="FunFam" id="3.40.50.300:FF:000129">
    <property type="entry name" value="Replication factor C subunit 5"/>
    <property type="match status" value="1"/>
</dbReference>
<dbReference type="GO" id="GO:0005524">
    <property type="term" value="F:ATP binding"/>
    <property type="evidence" value="ECO:0007669"/>
    <property type="project" value="UniProtKB-KW"/>
</dbReference>
<evidence type="ECO:0000256" key="1">
    <source>
        <dbReference type="ARBA" id="ARBA00004123"/>
    </source>
</evidence>
<keyword evidence="5" id="KW-0067">ATP-binding</keyword>
<comment type="similarity">
    <text evidence="2">Belongs to the activator 1 small subunits family.</text>
</comment>
<dbReference type="AlphaFoldDB" id="A0A5J4X8E1"/>
<dbReference type="GO" id="GO:0006281">
    <property type="term" value="P:DNA repair"/>
    <property type="evidence" value="ECO:0007669"/>
    <property type="project" value="TreeGrafter"/>
</dbReference>
<evidence type="ECO:0000256" key="2">
    <source>
        <dbReference type="ARBA" id="ARBA00005378"/>
    </source>
</evidence>
<accession>A0A5J4X8E1</accession>
<dbReference type="Pfam" id="PF00004">
    <property type="entry name" value="AAA"/>
    <property type="match status" value="1"/>
</dbReference>
<evidence type="ECO:0000259" key="7">
    <source>
        <dbReference type="SMART" id="SM00382"/>
    </source>
</evidence>
<organism evidence="8 9">
    <name type="scientific">Streblomastix strix</name>
    <dbReference type="NCBI Taxonomy" id="222440"/>
    <lineage>
        <taxon>Eukaryota</taxon>
        <taxon>Metamonada</taxon>
        <taxon>Preaxostyla</taxon>
        <taxon>Oxymonadida</taxon>
        <taxon>Streblomastigidae</taxon>
        <taxon>Streblomastix</taxon>
    </lineage>
</organism>
<protein>
    <submittedName>
        <fullName evidence="8">Putative Replication factor C subunit 5</fullName>
    </submittedName>
</protein>
<evidence type="ECO:0000256" key="6">
    <source>
        <dbReference type="ARBA" id="ARBA00023242"/>
    </source>
</evidence>
<keyword evidence="6" id="KW-0539">Nucleus</keyword>
<evidence type="ECO:0000256" key="3">
    <source>
        <dbReference type="ARBA" id="ARBA00022705"/>
    </source>
</evidence>
<dbReference type="CDD" id="cd00009">
    <property type="entry name" value="AAA"/>
    <property type="match status" value="1"/>
</dbReference>
<keyword evidence="3" id="KW-0235">DNA replication</keyword>
<comment type="subcellular location">
    <subcellularLocation>
        <location evidence="1">Nucleus</location>
    </subcellularLocation>
</comment>
<dbReference type="OrthoDB" id="10254700at2759"/>
<dbReference type="CDD" id="cd18140">
    <property type="entry name" value="HLD_clamp_RFC"/>
    <property type="match status" value="1"/>
</dbReference>
<gene>
    <name evidence="8" type="ORF">EZS28_000948</name>
</gene>
<dbReference type="GO" id="GO:0006261">
    <property type="term" value="P:DNA-templated DNA replication"/>
    <property type="evidence" value="ECO:0007669"/>
    <property type="project" value="TreeGrafter"/>
</dbReference>
<dbReference type="Pfam" id="PF08542">
    <property type="entry name" value="Rep_fac_C"/>
    <property type="match status" value="1"/>
</dbReference>
<dbReference type="SUPFAM" id="SSF52540">
    <property type="entry name" value="P-loop containing nucleoside triphosphate hydrolases"/>
    <property type="match status" value="1"/>
</dbReference>
<dbReference type="InterPro" id="IPR008921">
    <property type="entry name" value="DNA_pol3_clamp-load_cplx_C"/>
</dbReference>
<proteinExistence type="inferred from homology"/>
<dbReference type="GO" id="GO:0003677">
    <property type="term" value="F:DNA binding"/>
    <property type="evidence" value="ECO:0007669"/>
    <property type="project" value="InterPro"/>
</dbReference>
<dbReference type="Gene3D" id="1.10.8.60">
    <property type="match status" value="1"/>
</dbReference>
<evidence type="ECO:0000313" key="8">
    <source>
        <dbReference type="EMBL" id="KAA6403520.1"/>
    </source>
</evidence>
<dbReference type="Pfam" id="PF21960">
    <property type="entry name" value="RCF1-5-like_lid"/>
    <property type="match status" value="1"/>
</dbReference>
<name>A0A5J4X8E1_9EUKA</name>
<dbReference type="InterPro" id="IPR003593">
    <property type="entry name" value="AAA+_ATPase"/>
</dbReference>
<keyword evidence="4" id="KW-0547">Nucleotide-binding</keyword>
<dbReference type="EMBL" id="SNRW01000090">
    <property type="protein sequence ID" value="KAA6403520.1"/>
    <property type="molecule type" value="Genomic_DNA"/>
</dbReference>
<evidence type="ECO:0000313" key="9">
    <source>
        <dbReference type="Proteomes" id="UP000324800"/>
    </source>
</evidence>
<dbReference type="GO" id="GO:0005634">
    <property type="term" value="C:nucleus"/>
    <property type="evidence" value="ECO:0007669"/>
    <property type="project" value="UniProtKB-SubCell"/>
</dbReference>
<dbReference type="GO" id="GO:0003689">
    <property type="term" value="F:DNA clamp loader activity"/>
    <property type="evidence" value="ECO:0007669"/>
    <property type="project" value="TreeGrafter"/>
</dbReference>
<sequence length="381" mass="42604">MADKTDQQIPWVEKYRPKALVEIVSQESTIKLMKKFVENGNLPHLLFHGPPGTGKTTTILACARELYGKMFPQMTLELNASDDRGIDTVRTQIKTFAETRSIQSQLPKLIILDECDAMIKEAQFALRRVVEMYSSNARFCLICNYVSRIIPALQSRCTKMRFTPLDPEAVFGRIMNVVHAEKIRCNEEACKSIVNLSGGDMRKALNTLESVHMAYETITVDAVYATLGKPHPREMQQFLEVSLNKPYEEAVDTCWRQKQAGMLSLSDLVVGVHDRVVRLDLPIPVKCVLLDRLAQIAYNATKGVGSDERVQFVALVAALQECRVSTMKVAAIAVQAGIFRPLTAIDKDNNNDEIVVGLLKGAQVDLDNEGKTESKKEMTKD</sequence>
<dbReference type="InterPro" id="IPR050238">
    <property type="entry name" value="DNA_Rep/Repair_Clamp_Loader"/>
</dbReference>
<reference evidence="8 9" key="1">
    <citation type="submission" date="2019-03" db="EMBL/GenBank/DDBJ databases">
        <title>Single cell metagenomics reveals metabolic interactions within the superorganism composed of flagellate Streblomastix strix and complex community of Bacteroidetes bacteria on its surface.</title>
        <authorList>
            <person name="Treitli S.C."/>
            <person name="Kolisko M."/>
            <person name="Husnik F."/>
            <person name="Keeling P."/>
            <person name="Hampl V."/>
        </authorList>
    </citation>
    <scope>NUCLEOTIDE SEQUENCE [LARGE SCALE GENOMIC DNA]</scope>
    <source>
        <strain evidence="8">ST1C</strain>
    </source>
</reference>
<dbReference type="GO" id="GO:0016887">
    <property type="term" value="F:ATP hydrolysis activity"/>
    <property type="evidence" value="ECO:0007669"/>
    <property type="project" value="InterPro"/>
</dbReference>
<dbReference type="InterPro" id="IPR003959">
    <property type="entry name" value="ATPase_AAA_core"/>
</dbReference>
<dbReference type="Proteomes" id="UP000324800">
    <property type="component" value="Unassembled WGS sequence"/>
</dbReference>
<feature type="domain" description="AAA+ ATPase" evidence="7">
    <location>
        <begin position="41"/>
        <end position="184"/>
    </location>
</feature>
<dbReference type="PANTHER" id="PTHR11669:SF9">
    <property type="entry name" value="REPLICATION FACTOR C SUBUNIT 5"/>
    <property type="match status" value="1"/>
</dbReference>
<dbReference type="GO" id="GO:0005663">
    <property type="term" value="C:DNA replication factor C complex"/>
    <property type="evidence" value="ECO:0007669"/>
    <property type="project" value="TreeGrafter"/>
</dbReference>
<dbReference type="PANTHER" id="PTHR11669">
    <property type="entry name" value="REPLICATION FACTOR C / DNA POLYMERASE III GAMMA-TAU SUBUNIT"/>
    <property type="match status" value="1"/>
</dbReference>